<reference evidence="3 4" key="1">
    <citation type="submission" date="2020-02" db="EMBL/GenBank/DDBJ databases">
        <title>Draft genome sequence of Haematococcus lacustris strain NIES-144.</title>
        <authorList>
            <person name="Morimoto D."/>
            <person name="Nakagawa S."/>
            <person name="Yoshida T."/>
            <person name="Sawayama S."/>
        </authorList>
    </citation>
    <scope>NUCLEOTIDE SEQUENCE [LARGE SCALE GENOMIC DNA]</scope>
    <source>
        <strain evidence="3 4">NIES-144</strain>
    </source>
</reference>
<proteinExistence type="predicted"/>
<dbReference type="EMBL" id="BLLF01007328">
    <property type="protein sequence ID" value="GFH32903.1"/>
    <property type="molecule type" value="Genomic_DNA"/>
</dbReference>
<feature type="non-terminal residue" evidence="3">
    <location>
        <position position="1"/>
    </location>
</feature>
<accession>A0A6A0AKU9</accession>
<protein>
    <submittedName>
        <fullName evidence="3">Methyltransf_25 domain-containing protein</fullName>
    </submittedName>
</protein>
<dbReference type="Pfam" id="PF22528">
    <property type="entry name" value="PRMT_C"/>
    <property type="match status" value="1"/>
</dbReference>
<organism evidence="3 4">
    <name type="scientific">Haematococcus lacustris</name>
    <name type="common">Green alga</name>
    <name type="synonym">Haematococcus pluvialis</name>
    <dbReference type="NCBI Taxonomy" id="44745"/>
    <lineage>
        <taxon>Eukaryota</taxon>
        <taxon>Viridiplantae</taxon>
        <taxon>Chlorophyta</taxon>
        <taxon>core chlorophytes</taxon>
        <taxon>Chlorophyceae</taxon>
        <taxon>CS clade</taxon>
        <taxon>Chlamydomonadales</taxon>
        <taxon>Haematococcaceae</taxon>
        <taxon>Haematococcus</taxon>
    </lineage>
</organism>
<comment type="caution">
    <text evidence="3">The sequence shown here is derived from an EMBL/GenBank/DDBJ whole genome shotgun (WGS) entry which is preliminary data.</text>
</comment>
<gene>
    <name evidence="3" type="ORF">HaLaN_32195</name>
</gene>
<feature type="non-terminal residue" evidence="3">
    <location>
        <position position="90"/>
    </location>
</feature>
<evidence type="ECO:0000259" key="2">
    <source>
        <dbReference type="Pfam" id="PF22528"/>
    </source>
</evidence>
<feature type="domain" description="Protein arginine N-methyltransferase" evidence="2">
    <location>
        <begin position="6"/>
        <end position="86"/>
    </location>
</feature>
<evidence type="ECO:0000256" key="1">
    <source>
        <dbReference type="ARBA" id="ARBA00022691"/>
    </source>
</evidence>
<keyword evidence="1" id="KW-0949">S-adenosyl-L-methionine</keyword>
<evidence type="ECO:0000313" key="4">
    <source>
        <dbReference type="Proteomes" id="UP000485058"/>
    </source>
</evidence>
<dbReference type="Proteomes" id="UP000485058">
    <property type="component" value="Unassembled WGS sequence"/>
</dbReference>
<dbReference type="Gene3D" id="2.70.160.11">
    <property type="entry name" value="Hnrnp arginine n-methyltransferase1"/>
    <property type="match status" value="1"/>
</dbReference>
<name>A0A6A0AKU9_HAELA</name>
<dbReference type="InterPro" id="IPR055135">
    <property type="entry name" value="PRMT_dom"/>
</dbReference>
<keyword evidence="4" id="KW-1185">Reference proteome</keyword>
<dbReference type="AlphaFoldDB" id="A0A6A0AKU9"/>
<sequence length="90" mass="9883">MCSKGHFWCQNQFFGVDLSPLYSQAVDSYFSQVLVSTCATKVLDFGTVTEAMLQDILIPLELQVTCPAPCTVHGVAAWFDVFFNGSEAPL</sequence>
<evidence type="ECO:0000313" key="3">
    <source>
        <dbReference type="EMBL" id="GFH32903.1"/>
    </source>
</evidence>